<evidence type="ECO:0000313" key="8">
    <source>
        <dbReference type="EMBL" id="KXB33838.1"/>
    </source>
</evidence>
<feature type="transmembrane region" description="Helical" evidence="6">
    <location>
        <begin position="238"/>
        <end position="260"/>
    </location>
</feature>
<feature type="transmembrane region" description="Helical" evidence="6">
    <location>
        <begin position="36"/>
        <end position="55"/>
    </location>
</feature>
<dbReference type="Proteomes" id="UP000070675">
    <property type="component" value="Unassembled WGS sequence"/>
</dbReference>
<evidence type="ECO:0000256" key="6">
    <source>
        <dbReference type="SAM" id="Phobius"/>
    </source>
</evidence>
<organism evidence="8 9">
    <name type="scientific">Atopobium deltae</name>
    <dbReference type="NCBI Taxonomy" id="1393034"/>
    <lineage>
        <taxon>Bacteria</taxon>
        <taxon>Bacillati</taxon>
        <taxon>Actinomycetota</taxon>
        <taxon>Coriobacteriia</taxon>
        <taxon>Coriobacteriales</taxon>
        <taxon>Atopobiaceae</taxon>
        <taxon>Atopobium</taxon>
    </lineage>
</organism>
<feature type="transmembrane region" description="Helical" evidence="6">
    <location>
        <begin position="379"/>
        <end position="402"/>
    </location>
</feature>
<feature type="transmembrane region" description="Helical" evidence="6">
    <location>
        <begin position="414"/>
        <end position="443"/>
    </location>
</feature>
<evidence type="ECO:0000259" key="7">
    <source>
        <dbReference type="Pfam" id="PF03772"/>
    </source>
</evidence>
<keyword evidence="3 6" id="KW-0812">Transmembrane</keyword>
<dbReference type="EMBL" id="LSCR01000029">
    <property type="protein sequence ID" value="KXB33838.1"/>
    <property type="molecule type" value="Genomic_DNA"/>
</dbReference>
<dbReference type="PATRIC" id="fig|1393034.3.peg.1034"/>
<name>A0A133XSD0_9ACTN</name>
<comment type="subcellular location">
    <subcellularLocation>
        <location evidence="1">Cell membrane</location>
        <topology evidence="1">Multi-pass membrane protein</topology>
    </subcellularLocation>
</comment>
<dbReference type="Pfam" id="PF03772">
    <property type="entry name" value="Competence"/>
    <property type="match status" value="1"/>
</dbReference>
<dbReference type="PANTHER" id="PTHR30619:SF1">
    <property type="entry name" value="RECOMBINATION PROTEIN 2"/>
    <property type="match status" value="1"/>
</dbReference>
<dbReference type="OrthoDB" id="7177610at2"/>
<dbReference type="InterPro" id="IPR004477">
    <property type="entry name" value="ComEC_N"/>
</dbReference>
<gene>
    <name evidence="8" type="ORF">HMPREF3192_01067</name>
</gene>
<dbReference type="STRING" id="1393034.HMPREF3192_01067"/>
<feature type="domain" description="ComEC/Rec2-related protein" evidence="7">
    <location>
        <begin position="230"/>
        <end position="500"/>
    </location>
</feature>
<feature type="transmembrane region" description="Helical" evidence="6">
    <location>
        <begin position="312"/>
        <end position="331"/>
    </location>
</feature>
<evidence type="ECO:0000256" key="1">
    <source>
        <dbReference type="ARBA" id="ARBA00004651"/>
    </source>
</evidence>
<evidence type="ECO:0000256" key="5">
    <source>
        <dbReference type="ARBA" id="ARBA00023136"/>
    </source>
</evidence>
<feature type="transmembrane region" description="Helical" evidence="6">
    <location>
        <begin position="272"/>
        <end position="292"/>
    </location>
</feature>
<dbReference type="PANTHER" id="PTHR30619">
    <property type="entry name" value="DNA INTERNALIZATION/COMPETENCE PROTEIN COMEC/REC2"/>
    <property type="match status" value="1"/>
</dbReference>
<dbReference type="NCBIfam" id="TIGR00360">
    <property type="entry name" value="ComEC_N-term"/>
    <property type="match status" value="1"/>
</dbReference>
<evidence type="ECO:0000313" key="9">
    <source>
        <dbReference type="Proteomes" id="UP000070675"/>
    </source>
</evidence>
<sequence>MSNSAILPYKPELSEIWYLLLACLGISLLLLYNPGWFAPVSALVACSGAGMYILVRRNKVPVVRAGICMFLLGICLVRVWQTSQAFVEASQWFKKTSLSQVRFEALSDSSKSYGSYKTKALCCSKDVRHQVQAWLVSSQPLRYGDTFQLIGQAKPLPATQAQQASAKGIVGKVQVRAITHMIRPQHVFVGLVDFRNCVLFSLEPEKSPTRALAAACVCGYKTALDRFGISDMFARVGLAHIVAVSGSHLALVNMLCAAAIGRLPLKPFARSVLLMSICGLFVLFCACPASALRSWCMTVVGQLSGIWGRRKSALAASCSCAVVLILIQPTLATDIGFLLSLVSVLGLCIFSSYASWLLHELVGTTSLYIPAAPKKLMGILRRAFVSTTNTMTSSLVALWCTFPLTLALFKQLSLVAILANICIGPIFFIFMLLSFAVMGVVYVIPQLGFLYFVIDGVGGFVLSCAQALANLPFACIYWEQPHPLIILGSAACMLIVLYRWPLPSEKALARARMVLGMMLLAAAIALCVAAL</sequence>
<dbReference type="AlphaFoldDB" id="A0A133XSD0"/>
<keyword evidence="2" id="KW-1003">Cell membrane</keyword>
<protein>
    <submittedName>
        <fullName evidence="8">ComEC/Rec2-like protein</fullName>
    </submittedName>
</protein>
<keyword evidence="9" id="KW-1185">Reference proteome</keyword>
<evidence type="ECO:0000256" key="3">
    <source>
        <dbReference type="ARBA" id="ARBA00022692"/>
    </source>
</evidence>
<feature type="transmembrane region" description="Helical" evidence="6">
    <location>
        <begin position="338"/>
        <end position="359"/>
    </location>
</feature>
<accession>A0A133XSD0</accession>
<reference evidence="9" key="1">
    <citation type="submission" date="2016-01" db="EMBL/GenBank/DDBJ databases">
        <authorList>
            <person name="Mitreva M."/>
            <person name="Pepin K.H."/>
            <person name="Mihindukulasuriya K.A."/>
            <person name="Fulton R."/>
            <person name="Fronick C."/>
            <person name="O'Laughlin M."/>
            <person name="Miner T."/>
            <person name="Herter B."/>
            <person name="Rosa B.A."/>
            <person name="Cordes M."/>
            <person name="Tomlinson C."/>
            <person name="Wollam A."/>
            <person name="Palsikar V.B."/>
            <person name="Mardis E.R."/>
            <person name="Wilson R.K."/>
        </authorList>
    </citation>
    <scope>NUCLEOTIDE SEQUENCE [LARGE SCALE GENOMIC DNA]</scope>
    <source>
        <strain evidence="9">DNF00019</strain>
    </source>
</reference>
<comment type="caution">
    <text evidence="8">The sequence shown here is derived from an EMBL/GenBank/DDBJ whole genome shotgun (WGS) entry which is preliminary data.</text>
</comment>
<feature type="transmembrane region" description="Helical" evidence="6">
    <location>
        <begin position="483"/>
        <end position="501"/>
    </location>
</feature>
<dbReference type="GO" id="GO:0005886">
    <property type="term" value="C:plasma membrane"/>
    <property type="evidence" value="ECO:0007669"/>
    <property type="project" value="UniProtKB-SubCell"/>
</dbReference>
<feature type="transmembrane region" description="Helical" evidence="6">
    <location>
        <begin position="449"/>
        <end position="471"/>
    </location>
</feature>
<feature type="transmembrane region" description="Helical" evidence="6">
    <location>
        <begin position="513"/>
        <end position="530"/>
    </location>
</feature>
<keyword evidence="4 6" id="KW-1133">Transmembrane helix</keyword>
<keyword evidence="5 6" id="KW-0472">Membrane</keyword>
<feature type="transmembrane region" description="Helical" evidence="6">
    <location>
        <begin position="12"/>
        <end position="30"/>
    </location>
</feature>
<dbReference type="RefSeq" id="WP_066305864.1">
    <property type="nucleotide sequence ID" value="NZ_KQ959507.1"/>
</dbReference>
<dbReference type="InterPro" id="IPR052159">
    <property type="entry name" value="Competence_DNA_uptake"/>
</dbReference>
<evidence type="ECO:0000256" key="2">
    <source>
        <dbReference type="ARBA" id="ARBA00022475"/>
    </source>
</evidence>
<proteinExistence type="predicted"/>
<evidence type="ECO:0000256" key="4">
    <source>
        <dbReference type="ARBA" id="ARBA00022989"/>
    </source>
</evidence>